<gene>
    <name evidence="1" type="ORF">E5983_00755</name>
</gene>
<evidence type="ECO:0000313" key="1">
    <source>
        <dbReference type="EMBL" id="MVX58204.1"/>
    </source>
</evidence>
<dbReference type="Proteomes" id="UP000461595">
    <property type="component" value="Unassembled WGS sequence"/>
</dbReference>
<proteinExistence type="predicted"/>
<dbReference type="RefSeq" id="WP_160332036.1">
    <property type="nucleotide sequence ID" value="NZ_WSRS01000003.1"/>
</dbReference>
<dbReference type="OrthoDB" id="9811314at2"/>
<accession>A0A7X3G8K6</accession>
<reference evidence="1 2" key="1">
    <citation type="submission" date="2019-12" db="EMBL/GenBank/DDBJ databases">
        <title>Microbes associate with the intestines of laboratory mice.</title>
        <authorList>
            <person name="Navarre W."/>
            <person name="Wong E."/>
        </authorList>
    </citation>
    <scope>NUCLEOTIDE SEQUENCE [LARGE SCALE GENOMIC DNA]</scope>
    <source>
        <strain evidence="1 2">NM51_B2-22</strain>
    </source>
</reference>
<name>A0A7X3G8K6_9STRE</name>
<organism evidence="1 2">
    <name type="scientific">Streptococcus danieliae</name>
    <dbReference type="NCBI Taxonomy" id="747656"/>
    <lineage>
        <taxon>Bacteria</taxon>
        <taxon>Bacillati</taxon>
        <taxon>Bacillota</taxon>
        <taxon>Bacilli</taxon>
        <taxon>Lactobacillales</taxon>
        <taxon>Streptococcaceae</taxon>
        <taxon>Streptococcus</taxon>
    </lineage>
</organism>
<dbReference type="EMBL" id="WSRS01000003">
    <property type="protein sequence ID" value="MVX58204.1"/>
    <property type="molecule type" value="Genomic_DNA"/>
</dbReference>
<sequence>MKHFLERIQKIEILSVDKFGNLQKGVAYDLETYPTEFKLVFQIHFLNIQPDTDYSISLEWFYGQAPDNVNVSLVMLNIPEIDMIKIKDGYGLAFGSFDVNLPLSNPDEIKFNLMLYRHDSDTPKLLSTFESYLVFGEVNHAGK</sequence>
<comment type="caution">
    <text evidence="1">The sequence shown here is derived from an EMBL/GenBank/DDBJ whole genome shotgun (WGS) entry which is preliminary data.</text>
</comment>
<protein>
    <submittedName>
        <fullName evidence="1">Uncharacterized protein</fullName>
    </submittedName>
</protein>
<dbReference type="AlphaFoldDB" id="A0A7X3G8K6"/>
<evidence type="ECO:0000313" key="2">
    <source>
        <dbReference type="Proteomes" id="UP000461595"/>
    </source>
</evidence>